<reference evidence="1" key="1">
    <citation type="submission" date="2018-10" db="EMBL/GenBank/DDBJ databases">
        <title>Hidden diversity of soil giant viruses.</title>
        <authorList>
            <person name="Schulz F."/>
            <person name="Alteio L."/>
            <person name="Goudeau D."/>
            <person name="Ryan E.M."/>
            <person name="Malmstrom R.R."/>
            <person name="Blanchard J."/>
            <person name="Woyke T."/>
        </authorList>
    </citation>
    <scope>NUCLEOTIDE SEQUENCE</scope>
    <source>
        <strain evidence="1">HYV1</strain>
    </source>
</reference>
<accession>A0A3G5ADH4</accession>
<sequence>MDRDHDCLLFLKNNFECQNFPSPLLTNGLPNGSGPQESCNKCPPGSFFDNLGHCWNFDTFKCR</sequence>
<gene>
    <name evidence="1" type="ORF">Hyperionvirus14_32</name>
</gene>
<name>A0A3G5ADH4_9VIRU</name>
<dbReference type="EMBL" id="MK072396">
    <property type="protein sequence ID" value="AYV83943.1"/>
    <property type="molecule type" value="Genomic_DNA"/>
</dbReference>
<evidence type="ECO:0000313" key="1">
    <source>
        <dbReference type="EMBL" id="AYV83943.1"/>
    </source>
</evidence>
<proteinExistence type="predicted"/>
<organism evidence="1">
    <name type="scientific">Hyperionvirus sp</name>
    <dbReference type="NCBI Taxonomy" id="2487770"/>
    <lineage>
        <taxon>Viruses</taxon>
        <taxon>Varidnaviria</taxon>
        <taxon>Bamfordvirae</taxon>
        <taxon>Nucleocytoviricota</taxon>
        <taxon>Megaviricetes</taxon>
        <taxon>Imitervirales</taxon>
        <taxon>Mimiviridae</taxon>
        <taxon>Klosneuvirinae</taxon>
    </lineage>
</organism>
<protein>
    <submittedName>
        <fullName evidence="1">Uncharacterized protein</fullName>
    </submittedName>
</protein>